<evidence type="ECO:0008006" key="4">
    <source>
        <dbReference type="Google" id="ProtNLM"/>
    </source>
</evidence>
<proteinExistence type="predicted"/>
<evidence type="ECO:0000313" key="3">
    <source>
        <dbReference type="Proteomes" id="UP000649573"/>
    </source>
</evidence>
<accession>A0ABQ2UQ02</accession>
<dbReference type="EMBL" id="BMRE01000018">
    <property type="protein sequence ID" value="GGU45872.1"/>
    <property type="molecule type" value="Genomic_DNA"/>
</dbReference>
<feature type="transmembrane region" description="Helical" evidence="1">
    <location>
        <begin position="12"/>
        <end position="38"/>
    </location>
</feature>
<dbReference type="InterPro" id="IPR057369">
    <property type="entry name" value="VG15"/>
</dbReference>
<dbReference type="Proteomes" id="UP000649573">
    <property type="component" value="Unassembled WGS sequence"/>
</dbReference>
<keyword evidence="1" id="KW-0812">Transmembrane</keyword>
<name>A0ABQ2UQ02_9PSEU</name>
<evidence type="ECO:0000256" key="1">
    <source>
        <dbReference type="SAM" id="Phobius"/>
    </source>
</evidence>
<keyword evidence="1" id="KW-0472">Membrane</keyword>
<organism evidence="2 3">
    <name type="scientific">Lentzea flava</name>
    <dbReference type="NCBI Taxonomy" id="103732"/>
    <lineage>
        <taxon>Bacteria</taxon>
        <taxon>Bacillati</taxon>
        <taxon>Actinomycetota</taxon>
        <taxon>Actinomycetes</taxon>
        <taxon>Pseudonocardiales</taxon>
        <taxon>Pseudonocardiaceae</taxon>
        <taxon>Lentzea</taxon>
    </lineage>
</organism>
<reference evidence="3" key="1">
    <citation type="journal article" date="2019" name="Int. J. Syst. Evol. Microbiol.">
        <title>The Global Catalogue of Microorganisms (GCM) 10K type strain sequencing project: providing services to taxonomists for standard genome sequencing and annotation.</title>
        <authorList>
            <consortium name="The Broad Institute Genomics Platform"/>
            <consortium name="The Broad Institute Genome Sequencing Center for Infectious Disease"/>
            <person name="Wu L."/>
            <person name="Ma J."/>
        </authorList>
    </citation>
    <scope>NUCLEOTIDE SEQUENCE [LARGE SCALE GENOMIC DNA]</scope>
    <source>
        <strain evidence="3">JCM 3296</strain>
    </source>
</reference>
<sequence>MTPSQYAEEQRLIVAALVALVLRVLFPFRGLVILPGVWRSILATLYPAVEQARRESAELGRRYYDAERERHGGERRDIDLPGYDPEWFDEAMQPVEDTVAREGVTDTVLTDVAHRVSKEAVAGSRRTVLRAVENDPKTVGWARIATGRETCAFCLMMISRGLVRSHRYRSQRAAGLQTDTTTAVELWRQIEHADTDSERERAEAAMLELMHRWHTGCDCLVVPIFDTRNWPGRDQAAAALQLWKSTTKGKRGRDALNALRREVDNGRVDFERFAAAA</sequence>
<evidence type="ECO:0000313" key="2">
    <source>
        <dbReference type="EMBL" id="GGU45872.1"/>
    </source>
</evidence>
<keyword evidence="1" id="KW-1133">Transmembrane helix</keyword>
<protein>
    <recommendedName>
        <fullName evidence="4">Capsid maturation protease</fullName>
    </recommendedName>
</protein>
<comment type="caution">
    <text evidence="2">The sequence shown here is derived from an EMBL/GenBank/DDBJ whole genome shotgun (WGS) entry which is preliminary data.</text>
</comment>
<dbReference type="Pfam" id="PF25310">
    <property type="entry name" value="VG15"/>
    <property type="match status" value="1"/>
</dbReference>
<keyword evidence="3" id="KW-1185">Reference proteome</keyword>
<gene>
    <name evidence="2" type="ORF">GCM10010178_42960</name>
</gene>